<name>A0A515D090_SERLI</name>
<evidence type="ECO:0000313" key="2">
    <source>
        <dbReference type="Proteomes" id="UP000317572"/>
    </source>
</evidence>
<reference evidence="1 2" key="1">
    <citation type="submission" date="2018-11" db="EMBL/GenBank/DDBJ databases">
        <title>The first complete genome of Serratia liquefaciens isolated from metalophyte plant revel distinctness adaptive mechanisms in an extreme habitat.</title>
        <authorList>
            <person name="Caneschi W.L."/>
            <person name="Sanchez A.B."/>
            <person name="Felestrino E.B."/>
            <person name="Assis R.A.B."/>
            <person name="Lemes C.G.C."/>
            <person name="Cordeiro I.F."/>
            <person name="Fonseca N.P."/>
            <person name="Villa M."/>
            <person name="Vieira I.T."/>
            <person name="Moraes L.A."/>
            <person name="Kamino L.H.Y."/>
            <person name="do Carmo F."/>
            <person name="Garcia C.M."/>
            <person name="Almeida N.F."/>
            <person name="Silva R.S."/>
            <person name="Ferro J.A."/>
            <person name="Ferro M.I.T."/>
            <person name="Varani A.M."/>
            <person name="Ferreira R.M."/>
            <person name="dos Santos V.L."/>
            <person name="Silva U.C."/>
            <person name="Setubal J.C."/>
            <person name="Moreira L.M."/>
        </authorList>
    </citation>
    <scope>NUCLEOTIDE SEQUENCE [LARGE SCALE GENOMIC DNA]</scope>
    <source>
        <strain evidence="1 2">FG3</strain>
    </source>
</reference>
<evidence type="ECO:0000313" key="1">
    <source>
        <dbReference type="EMBL" id="QDL33835.1"/>
    </source>
</evidence>
<sequence>MSGCSTTVLTRPSEPYQANLIAKCPESLPRLAGPTGSDFDLALRQFSNLYVVCAARHNQLVTEIQQRRDVTHEQRK</sequence>
<organism evidence="1 2">
    <name type="scientific">Serratia liquefaciens</name>
    <dbReference type="NCBI Taxonomy" id="614"/>
    <lineage>
        <taxon>Bacteria</taxon>
        <taxon>Pseudomonadati</taxon>
        <taxon>Pseudomonadota</taxon>
        <taxon>Gammaproteobacteria</taxon>
        <taxon>Enterobacterales</taxon>
        <taxon>Yersiniaceae</taxon>
        <taxon>Serratia</taxon>
    </lineage>
</organism>
<dbReference type="Proteomes" id="UP000317572">
    <property type="component" value="Chromosome"/>
</dbReference>
<protein>
    <submittedName>
        <fullName evidence="1">Uncharacterized protein</fullName>
    </submittedName>
</protein>
<gene>
    <name evidence="1" type="ORF">EGO53_19445</name>
</gene>
<dbReference type="AlphaFoldDB" id="A0A515D090"/>
<dbReference type="EMBL" id="CP033893">
    <property type="protein sequence ID" value="QDL33835.1"/>
    <property type="molecule type" value="Genomic_DNA"/>
</dbReference>
<proteinExistence type="predicted"/>
<accession>A0A515D090</accession>